<feature type="region of interest" description="Disordered" evidence="1">
    <location>
        <begin position="1"/>
        <end position="77"/>
    </location>
</feature>
<comment type="caution">
    <text evidence="3">The sequence shown here is derived from an EMBL/GenBank/DDBJ whole genome shotgun (WGS) entry which is preliminary data.</text>
</comment>
<keyword evidence="2" id="KW-0812">Transmembrane</keyword>
<feature type="transmembrane region" description="Helical" evidence="2">
    <location>
        <begin position="595"/>
        <end position="619"/>
    </location>
</feature>
<gene>
    <name evidence="3" type="ORF">Pcinc_043286</name>
</gene>
<feature type="compositionally biased region" description="Acidic residues" evidence="1">
    <location>
        <begin position="1"/>
        <end position="21"/>
    </location>
</feature>
<feature type="compositionally biased region" description="Pro residues" evidence="1">
    <location>
        <begin position="375"/>
        <end position="384"/>
    </location>
</feature>
<evidence type="ECO:0000256" key="2">
    <source>
        <dbReference type="SAM" id="Phobius"/>
    </source>
</evidence>
<evidence type="ECO:0000313" key="3">
    <source>
        <dbReference type="EMBL" id="KAK3849980.1"/>
    </source>
</evidence>
<feature type="region of interest" description="Disordered" evidence="1">
    <location>
        <begin position="464"/>
        <end position="499"/>
    </location>
</feature>
<organism evidence="3 4">
    <name type="scientific">Petrolisthes cinctipes</name>
    <name type="common">Flat porcelain crab</name>
    <dbReference type="NCBI Taxonomy" id="88211"/>
    <lineage>
        <taxon>Eukaryota</taxon>
        <taxon>Metazoa</taxon>
        <taxon>Ecdysozoa</taxon>
        <taxon>Arthropoda</taxon>
        <taxon>Crustacea</taxon>
        <taxon>Multicrustacea</taxon>
        <taxon>Malacostraca</taxon>
        <taxon>Eumalacostraca</taxon>
        <taxon>Eucarida</taxon>
        <taxon>Decapoda</taxon>
        <taxon>Pleocyemata</taxon>
        <taxon>Anomura</taxon>
        <taxon>Galatheoidea</taxon>
        <taxon>Porcellanidae</taxon>
        <taxon>Petrolisthes</taxon>
    </lineage>
</organism>
<feature type="region of interest" description="Disordered" evidence="1">
    <location>
        <begin position="290"/>
        <end position="320"/>
    </location>
</feature>
<protein>
    <submittedName>
        <fullName evidence="3">Uncharacterized protein</fullName>
    </submittedName>
</protein>
<keyword evidence="2" id="KW-0472">Membrane</keyword>
<feature type="non-terminal residue" evidence="3">
    <location>
        <position position="1"/>
    </location>
</feature>
<reference evidence="3" key="1">
    <citation type="submission" date="2023-10" db="EMBL/GenBank/DDBJ databases">
        <title>Genome assemblies of two species of porcelain crab, Petrolisthes cinctipes and Petrolisthes manimaculis (Anomura: Porcellanidae).</title>
        <authorList>
            <person name="Angst P."/>
        </authorList>
    </citation>
    <scope>NUCLEOTIDE SEQUENCE</scope>
    <source>
        <strain evidence="3">PB745_01</strain>
        <tissue evidence="3">Gill</tissue>
    </source>
</reference>
<dbReference type="AlphaFoldDB" id="A0AAE1BG42"/>
<feature type="compositionally biased region" description="Polar residues" evidence="1">
    <location>
        <begin position="387"/>
        <end position="396"/>
    </location>
</feature>
<feature type="region of interest" description="Disordered" evidence="1">
    <location>
        <begin position="350"/>
        <end position="398"/>
    </location>
</feature>
<accession>A0AAE1BG42</accession>
<dbReference type="Proteomes" id="UP001286313">
    <property type="component" value="Unassembled WGS sequence"/>
</dbReference>
<dbReference type="EMBL" id="JAWQEG010008606">
    <property type="protein sequence ID" value="KAK3849980.1"/>
    <property type="molecule type" value="Genomic_DNA"/>
</dbReference>
<feature type="compositionally biased region" description="Basic and acidic residues" evidence="1">
    <location>
        <begin position="51"/>
        <end position="62"/>
    </location>
</feature>
<keyword evidence="4" id="KW-1185">Reference proteome</keyword>
<sequence>VNPLYEDEDGGVSEGEGEGEVEGGSGGVDEAPPDPPETDRGSLRSSGYGSKETDSVSDRSEGQDEEEGGGGSGGAVSRNVGVVGRVLAGPGGQALATLLTHDPHYVMDIQVGMRRARSLEGLVPSPHTQPSQTHLLLPTRAATVPRPIWPRHSRPLPLPLPLLTPPPEPPPPPAPSVDLVSQDSRFVTAIAVAPNPPSPTGVEWGVGGGGGGGGGAGYWGGGDVGGNGVSDDWGPDSLVTEETLAMMHHNGNQRPSPTLTPTPPNEHIYQEPIQLRVGVQPVVVVPRHTHTTPRTTSMAARGLTRPPLRPRRKSFDTGRPGGAVAAAAAALWERSGLKTNGRKLVVSLHHMDPTPPQTPTPPSRLTGHNNTTFTSPPPPPPPPRLTGHNNTTFTSPHSPPHLTGLDNPAFIPDSECSRDVEAAKMAEFERRVCERLGGAPPHRTQWLELREGGGVGERTARRVTFTPDTHSPHPHHRRPPSPSIDEGGGGGEDSSNTHQQGIWTTSLSYHTRRQEGSGLGDGVGTGQGGQELWERYYGACGGAGDRTLPRHLAPHPNSGAPMCGQSNTCHDFTLDLRRADKLRRLTETRKRRRRWCSVVLVLVALTVFLGVVVAVSLYYTSGRRFFGPMGNI</sequence>
<name>A0AAE1BG42_PETCI</name>
<keyword evidence="2" id="KW-1133">Transmembrane helix</keyword>
<evidence type="ECO:0000313" key="4">
    <source>
        <dbReference type="Proteomes" id="UP001286313"/>
    </source>
</evidence>
<feature type="compositionally biased region" description="Pro residues" evidence="1">
    <location>
        <begin position="353"/>
        <end position="362"/>
    </location>
</feature>
<evidence type="ECO:0000256" key="1">
    <source>
        <dbReference type="SAM" id="MobiDB-lite"/>
    </source>
</evidence>
<proteinExistence type="predicted"/>